<sequence length="392" mass="42718">MDLPPTGIGLIGHNAVLSFDMYIDSANTLTESFDIRMETGWPYMGMLTWMTADLTQDAWVTYSIPVSEFINTPFIAPDWLTWLLSISEGDSLPLDPTNIGALLVIEFHDGVHFQLDNIRLTCIAAESCVQAPLAIHAESGPKAPSTVYQAEDFTTESGTQLEDTADEGGGQNVGYTDAGDFLEYVITAPSDGTYYVDFRVASDGGSEGFEFLVDGQVVATQAVESTGGWQEWTTLTSTEFEMTAGQHTVRVAFIGGAINFNWFEIFEPVFEIFVEAEAFVAESGTQLEDTADEGGGQNVGYTDPGDFLEYTVTIPADGTYSIEYRLASDLGSEGFTVSFDGVVVDTQELEATGGWQEWVSQKSTVDLVQGEQTMRIDFVGGAINFNWIKITN</sequence>
<reference evidence="3 4" key="1">
    <citation type="submission" date="2023-01" db="EMBL/GenBank/DDBJ databases">
        <title>Psychrosphaera sp. nov., isolated from marine algae.</title>
        <authorList>
            <person name="Bayburt H."/>
            <person name="Choi B.J."/>
            <person name="Kim J.M."/>
            <person name="Choi D.G."/>
            <person name="Jeon C.O."/>
        </authorList>
    </citation>
    <scope>NUCLEOTIDE SEQUENCE [LARGE SCALE GENOMIC DNA]</scope>
    <source>
        <strain evidence="3 4">G1-22</strain>
    </source>
</reference>
<dbReference type="InterPro" id="IPR005084">
    <property type="entry name" value="CBM6"/>
</dbReference>
<dbReference type="Pfam" id="PF03422">
    <property type="entry name" value="CBM_6"/>
    <property type="match status" value="2"/>
</dbReference>
<evidence type="ECO:0000313" key="4">
    <source>
        <dbReference type="Proteomes" id="UP001528411"/>
    </source>
</evidence>
<dbReference type="InterPro" id="IPR006584">
    <property type="entry name" value="Cellulose-bd_IV"/>
</dbReference>
<keyword evidence="1" id="KW-0732">Signal</keyword>
<dbReference type="RefSeq" id="WP_272182231.1">
    <property type="nucleotide sequence ID" value="NZ_JAQOMS010000002.1"/>
</dbReference>
<feature type="domain" description="CBM6" evidence="2">
    <location>
        <begin position="146"/>
        <end position="266"/>
    </location>
</feature>
<evidence type="ECO:0000313" key="3">
    <source>
        <dbReference type="EMBL" id="MDC2891205.1"/>
    </source>
</evidence>
<dbReference type="InterPro" id="IPR008979">
    <property type="entry name" value="Galactose-bd-like_sf"/>
</dbReference>
<dbReference type="PROSITE" id="PS51175">
    <property type="entry name" value="CBM6"/>
    <property type="match status" value="2"/>
</dbReference>
<comment type="caution">
    <text evidence="3">The sequence shown here is derived from an EMBL/GenBank/DDBJ whole genome shotgun (WGS) entry which is preliminary data.</text>
</comment>
<accession>A0ABT5FJ85</accession>
<keyword evidence="4" id="KW-1185">Reference proteome</keyword>
<dbReference type="Proteomes" id="UP001528411">
    <property type="component" value="Unassembled WGS sequence"/>
</dbReference>
<dbReference type="EMBL" id="JAQOMS010000002">
    <property type="protein sequence ID" value="MDC2891205.1"/>
    <property type="molecule type" value="Genomic_DNA"/>
</dbReference>
<evidence type="ECO:0000256" key="1">
    <source>
        <dbReference type="ARBA" id="ARBA00022729"/>
    </source>
</evidence>
<feature type="domain" description="CBM6" evidence="2">
    <location>
        <begin position="272"/>
        <end position="391"/>
    </location>
</feature>
<protein>
    <submittedName>
        <fullName evidence="3">Carbohydrate-binding protein</fullName>
    </submittedName>
</protein>
<name>A0ABT5FJ85_9GAMM</name>
<dbReference type="CDD" id="cd04080">
    <property type="entry name" value="CBM6_cellulase-like"/>
    <property type="match status" value="2"/>
</dbReference>
<organism evidence="3 4">
    <name type="scientific">Psychrosphaera algicola</name>
    <dbReference type="NCBI Taxonomy" id="3023714"/>
    <lineage>
        <taxon>Bacteria</taxon>
        <taxon>Pseudomonadati</taxon>
        <taxon>Pseudomonadota</taxon>
        <taxon>Gammaproteobacteria</taxon>
        <taxon>Alteromonadales</taxon>
        <taxon>Pseudoalteromonadaceae</taxon>
        <taxon>Psychrosphaera</taxon>
    </lineage>
</organism>
<proteinExistence type="predicted"/>
<dbReference type="Gene3D" id="2.60.120.260">
    <property type="entry name" value="Galactose-binding domain-like"/>
    <property type="match status" value="2"/>
</dbReference>
<gene>
    <name evidence="3" type="ORF">PN838_23760</name>
</gene>
<evidence type="ECO:0000259" key="2">
    <source>
        <dbReference type="PROSITE" id="PS51175"/>
    </source>
</evidence>
<dbReference type="SUPFAM" id="SSF49785">
    <property type="entry name" value="Galactose-binding domain-like"/>
    <property type="match status" value="2"/>
</dbReference>
<dbReference type="SMART" id="SM00606">
    <property type="entry name" value="CBD_IV"/>
    <property type="match status" value="2"/>
</dbReference>